<dbReference type="InParanoid" id="A0A543AX91"/>
<dbReference type="RefSeq" id="WP_246100079.1">
    <property type="nucleotide sequence ID" value="NZ_JBHTGS010000001.1"/>
</dbReference>
<dbReference type="Pfam" id="PF03816">
    <property type="entry name" value="LytR_cpsA_psr"/>
    <property type="match status" value="1"/>
</dbReference>
<evidence type="ECO:0000313" key="5">
    <source>
        <dbReference type="Proteomes" id="UP000317043"/>
    </source>
</evidence>
<dbReference type="InterPro" id="IPR050922">
    <property type="entry name" value="LytR/CpsA/Psr_CW_biosynth"/>
</dbReference>
<evidence type="ECO:0000313" key="4">
    <source>
        <dbReference type="EMBL" id="TQL77170.1"/>
    </source>
</evidence>
<keyword evidence="2" id="KW-0472">Membrane</keyword>
<evidence type="ECO:0000259" key="3">
    <source>
        <dbReference type="Pfam" id="PF03816"/>
    </source>
</evidence>
<feature type="domain" description="Cell envelope-related transcriptional attenuator" evidence="3">
    <location>
        <begin position="89"/>
        <end position="258"/>
    </location>
</feature>
<feature type="transmembrane region" description="Helical" evidence="2">
    <location>
        <begin position="21"/>
        <end position="41"/>
    </location>
</feature>
<dbReference type="PANTHER" id="PTHR33392">
    <property type="entry name" value="POLYISOPRENYL-TEICHOIC ACID--PEPTIDOGLYCAN TEICHOIC ACID TRANSFERASE TAGU"/>
    <property type="match status" value="1"/>
</dbReference>
<dbReference type="Proteomes" id="UP000317043">
    <property type="component" value="Unassembled WGS sequence"/>
</dbReference>
<proteinExistence type="inferred from homology"/>
<keyword evidence="2" id="KW-1133">Transmembrane helix</keyword>
<reference evidence="4 5" key="1">
    <citation type="submission" date="2019-06" db="EMBL/GenBank/DDBJ databases">
        <title>Sequencing the genomes of 1000 actinobacteria strains.</title>
        <authorList>
            <person name="Klenk H.-P."/>
        </authorList>
    </citation>
    <scope>NUCLEOTIDE SEQUENCE [LARGE SCALE GENOMIC DNA]</scope>
    <source>
        <strain evidence="4 5">DSM 45928</strain>
    </source>
</reference>
<keyword evidence="2" id="KW-0812">Transmembrane</keyword>
<comment type="similarity">
    <text evidence="1">Belongs to the LytR/CpsA/Psr (LCP) family.</text>
</comment>
<keyword evidence="5" id="KW-1185">Reference proteome</keyword>
<evidence type="ECO:0000256" key="1">
    <source>
        <dbReference type="ARBA" id="ARBA00006068"/>
    </source>
</evidence>
<protein>
    <submittedName>
        <fullName evidence="4">LytR family transcriptional attenuator</fullName>
    </submittedName>
</protein>
<evidence type="ECO:0000256" key="2">
    <source>
        <dbReference type="SAM" id="Phobius"/>
    </source>
</evidence>
<gene>
    <name evidence="4" type="ORF">FB566_2720</name>
</gene>
<dbReference type="Gene3D" id="3.40.630.190">
    <property type="entry name" value="LCP protein"/>
    <property type="match status" value="1"/>
</dbReference>
<dbReference type="InterPro" id="IPR004474">
    <property type="entry name" value="LytR_CpsA_psr"/>
</dbReference>
<sequence length="360" mass="38937">MRRRRGTRRWTSPEAPWWAKVMVSVGAILMILSLGTVGYAGSLLDRLNTAVATEDLLGDGNGGAGNAVTGPLNFLIIGSDMRDDWNSAHSDSIMILHVNERLDRATIVSVPRDLYVPIADCGTLYFSPCQSKINDAFAAGGNNAAASVQNLATTLTDLTGVTFDGAAMINFDGFADLVTVLGSIELCIPFDMVLAHPRGTPVEEGCRDYDATTALGIVRERYSYGPETPGWTPEWGMGDFGRQHMQQHFIKQLLDRAKQQGYLTDPTRIGPLIETIGDQLLIDLGGRSITELAFGLRNINPADLATVRIPSEPADIGGTSYVMTQPGAQQAAATALYTALRNDDLDAWIRNNPHWTNRGG</sequence>
<dbReference type="EMBL" id="VFOW01000001">
    <property type="protein sequence ID" value="TQL77170.1"/>
    <property type="molecule type" value="Genomic_DNA"/>
</dbReference>
<accession>A0A543AX91</accession>
<dbReference type="AlphaFoldDB" id="A0A543AX91"/>
<organism evidence="4 5">
    <name type="scientific">Stackebrandtia endophytica</name>
    <dbReference type="NCBI Taxonomy" id="1496996"/>
    <lineage>
        <taxon>Bacteria</taxon>
        <taxon>Bacillati</taxon>
        <taxon>Actinomycetota</taxon>
        <taxon>Actinomycetes</taxon>
        <taxon>Glycomycetales</taxon>
        <taxon>Glycomycetaceae</taxon>
        <taxon>Stackebrandtia</taxon>
    </lineage>
</organism>
<dbReference type="NCBIfam" id="TIGR00350">
    <property type="entry name" value="lytR_cpsA_psr"/>
    <property type="match status" value="1"/>
</dbReference>
<dbReference type="PANTHER" id="PTHR33392:SF6">
    <property type="entry name" value="POLYISOPRENYL-TEICHOIC ACID--PEPTIDOGLYCAN TEICHOIC ACID TRANSFERASE TAGU"/>
    <property type="match status" value="1"/>
</dbReference>
<comment type="caution">
    <text evidence="4">The sequence shown here is derived from an EMBL/GenBank/DDBJ whole genome shotgun (WGS) entry which is preliminary data.</text>
</comment>
<name>A0A543AX91_9ACTN</name>